<sequence length="78" mass="8087">MPRAYGVLRGIVRGTGEGAAEDVDLVTPDFAALGASFGIATRRITDAAGFDTEFAAAVTRPGPTLLDIDLTALAPIRR</sequence>
<evidence type="ECO:0008006" key="3">
    <source>
        <dbReference type="Google" id="ProtNLM"/>
    </source>
</evidence>
<reference evidence="1 2" key="1">
    <citation type="submission" date="2019-03" db="EMBL/GenBank/DDBJ databases">
        <title>Draft genome sequences of novel Actinobacteria.</title>
        <authorList>
            <person name="Sahin N."/>
            <person name="Ay H."/>
            <person name="Saygin H."/>
        </authorList>
    </citation>
    <scope>NUCLEOTIDE SEQUENCE [LARGE SCALE GENOMIC DNA]</scope>
    <source>
        <strain evidence="1 2">KC310</strain>
    </source>
</reference>
<accession>A0A4R4V1Y9</accession>
<gene>
    <name evidence="1" type="ORF">E1292_33210</name>
</gene>
<dbReference type="SUPFAM" id="SSF52518">
    <property type="entry name" value="Thiamin diphosphate-binding fold (THDP-binding)"/>
    <property type="match status" value="1"/>
</dbReference>
<dbReference type="RefSeq" id="WP_132600266.1">
    <property type="nucleotide sequence ID" value="NZ_SMKO01000123.1"/>
</dbReference>
<proteinExistence type="predicted"/>
<dbReference type="Proteomes" id="UP000295258">
    <property type="component" value="Unassembled WGS sequence"/>
</dbReference>
<keyword evidence="2" id="KW-1185">Reference proteome</keyword>
<dbReference type="GO" id="GO:0000287">
    <property type="term" value="F:magnesium ion binding"/>
    <property type="evidence" value="ECO:0007669"/>
    <property type="project" value="UniProtKB-ARBA"/>
</dbReference>
<evidence type="ECO:0000313" key="1">
    <source>
        <dbReference type="EMBL" id="TDC99047.1"/>
    </source>
</evidence>
<dbReference type="InterPro" id="IPR029061">
    <property type="entry name" value="THDP-binding"/>
</dbReference>
<dbReference type="Gene3D" id="3.40.50.970">
    <property type="match status" value="1"/>
</dbReference>
<dbReference type="CDD" id="cd00568">
    <property type="entry name" value="TPP_enzymes"/>
    <property type="match status" value="1"/>
</dbReference>
<dbReference type="AlphaFoldDB" id="A0A4R4V1Y9"/>
<evidence type="ECO:0000313" key="2">
    <source>
        <dbReference type="Proteomes" id="UP000295258"/>
    </source>
</evidence>
<dbReference type="EMBL" id="SMKO01000123">
    <property type="protein sequence ID" value="TDC99047.1"/>
    <property type="molecule type" value="Genomic_DNA"/>
</dbReference>
<name>A0A4R4V1Y9_9ACTN</name>
<organism evidence="1 2">
    <name type="scientific">Nonomuraea deserti</name>
    <dbReference type="NCBI Taxonomy" id="1848322"/>
    <lineage>
        <taxon>Bacteria</taxon>
        <taxon>Bacillati</taxon>
        <taxon>Actinomycetota</taxon>
        <taxon>Actinomycetes</taxon>
        <taxon>Streptosporangiales</taxon>
        <taxon>Streptosporangiaceae</taxon>
        <taxon>Nonomuraea</taxon>
    </lineage>
</organism>
<comment type="caution">
    <text evidence="1">The sequence shown here is derived from an EMBL/GenBank/DDBJ whole genome shotgun (WGS) entry which is preliminary data.</text>
</comment>
<protein>
    <recommendedName>
        <fullName evidence="3">Thiamine pyrophosphate enzyme TPP-binding domain-containing protein</fullName>
    </recommendedName>
</protein>